<sequence length="147" mass="17535">MDEWTSGKILQMKFGEFKVLRIENQEYEGMVIEIEKKGMKIRSRLAKQTPKKDGYFVAFWEKSNSHENQAFSYEEETMLAIVVRDGEREGIFIFPKTVLMDKGIARSKEQKGKMAMRVYPEWCQNLNKTAQKTQKWQKNYFYRVARK</sequence>
<gene>
    <name evidence="1" type="ORF">MAQA_04576</name>
</gene>
<accession>W7B498</accession>
<comment type="caution">
    <text evidence="1">The sequence shown here is derived from an EMBL/GenBank/DDBJ whole genome shotgun (WGS) entry which is preliminary data.</text>
</comment>
<reference evidence="1 2" key="1">
    <citation type="journal article" date="2014" name="Int. J. Syst. Evol. Microbiol.">
        <title>Listeria floridensis sp. nov., Listeria aquatica sp. nov., Listeria cornellensis sp. nov., Listeria riparia sp. nov. and Listeria grandensis sp. nov., from agricultural and natural environments.</title>
        <authorList>
            <person name="den Bakker H.C."/>
            <person name="Warchocki S."/>
            <person name="Wright E.M."/>
            <person name="Allred A.F."/>
            <person name="Ahlstrom C."/>
            <person name="Manuel C.S."/>
            <person name="Stasiewicz M.J."/>
            <person name="Burrell A."/>
            <person name="Roof S."/>
            <person name="Strawn L."/>
            <person name="Fortes E.D."/>
            <person name="Nightingale K.K."/>
            <person name="Kephart D."/>
            <person name="Wiedmann M."/>
        </authorList>
    </citation>
    <scope>NUCLEOTIDE SEQUENCE [LARGE SCALE GENOMIC DNA]</scope>
    <source>
        <strain evidence="1 2">FSL S10-1188</strain>
    </source>
</reference>
<keyword evidence="2" id="KW-1185">Reference proteome</keyword>
<proteinExistence type="predicted"/>
<evidence type="ECO:0000313" key="1">
    <source>
        <dbReference type="EMBL" id="EUJ20020.1"/>
    </source>
</evidence>
<dbReference type="PIRSF" id="PIRSF032285">
    <property type="entry name" value="UCP032285"/>
    <property type="match status" value="1"/>
</dbReference>
<dbReference type="Pfam" id="PF08877">
    <property type="entry name" value="MepB-like"/>
    <property type="match status" value="1"/>
</dbReference>
<dbReference type="STRING" id="1265818.MAQA_04576"/>
<dbReference type="EMBL" id="AOCG01000005">
    <property type="protein sequence ID" value="EUJ20020.1"/>
    <property type="molecule type" value="Genomic_DNA"/>
</dbReference>
<evidence type="ECO:0008006" key="3">
    <source>
        <dbReference type="Google" id="ProtNLM"/>
    </source>
</evidence>
<organism evidence="1 2">
    <name type="scientific">Listeria aquatica FSL S10-1188</name>
    <dbReference type="NCBI Taxonomy" id="1265818"/>
    <lineage>
        <taxon>Bacteria</taxon>
        <taxon>Bacillati</taxon>
        <taxon>Bacillota</taxon>
        <taxon>Bacilli</taxon>
        <taxon>Bacillales</taxon>
        <taxon>Listeriaceae</taxon>
        <taxon>Listeria</taxon>
    </lineage>
</organism>
<dbReference type="InterPro" id="IPR011235">
    <property type="entry name" value="MepB-like"/>
</dbReference>
<dbReference type="Gene3D" id="3.40.1350.140">
    <property type="entry name" value="MepB-like"/>
    <property type="match status" value="1"/>
</dbReference>
<dbReference type="AlphaFoldDB" id="W7B498"/>
<dbReference type="Proteomes" id="UP000019246">
    <property type="component" value="Unassembled WGS sequence"/>
</dbReference>
<name>W7B498_9LIST</name>
<dbReference type="InterPro" id="IPR038231">
    <property type="entry name" value="MepB-like_sf"/>
</dbReference>
<dbReference type="PATRIC" id="fig|1265818.5.peg.908"/>
<evidence type="ECO:0000313" key="2">
    <source>
        <dbReference type="Proteomes" id="UP000019246"/>
    </source>
</evidence>
<dbReference type="RefSeq" id="WP_052008458.1">
    <property type="nucleotide sequence ID" value="NZ_AOCG01000005.1"/>
</dbReference>
<protein>
    <recommendedName>
        <fullName evidence="3">MepB family protein</fullName>
    </recommendedName>
</protein>